<evidence type="ECO:0000313" key="3">
    <source>
        <dbReference type="EMBL" id="HEB94832.1"/>
    </source>
</evidence>
<dbReference type="GO" id="GO:0005509">
    <property type="term" value="F:calcium ion binding"/>
    <property type="evidence" value="ECO:0007669"/>
    <property type="project" value="InterPro"/>
</dbReference>
<proteinExistence type="predicted"/>
<dbReference type="PROSITE" id="PS00018">
    <property type="entry name" value="EF_HAND_1"/>
    <property type="match status" value="1"/>
</dbReference>
<dbReference type="Gene3D" id="1.10.238.10">
    <property type="entry name" value="EF-hand"/>
    <property type="match status" value="1"/>
</dbReference>
<organism evidence="3">
    <name type="scientific">Sedimenticola thiotaurini</name>
    <dbReference type="NCBI Taxonomy" id="1543721"/>
    <lineage>
        <taxon>Bacteria</taxon>
        <taxon>Pseudomonadati</taxon>
        <taxon>Pseudomonadota</taxon>
        <taxon>Gammaproteobacteria</taxon>
        <taxon>Chromatiales</taxon>
        <taxon>Sedimenticolaceae</taxon>
        <taxon>Sedimenticola</taxon>
    </lineage>
</organism>
<dbReference type="InterPro" id="IPR002048">
    <property type="entry name" value="EF_hand_dom"/>
</dbReference>
<feature type="chain" id="PRO_5032765104" description="EF-hand domain-containing protein" evidence="1">
    <location>
        <begin position="25"/>
        <end position="84"/>
    </location>
</feature>
<accession>A0A831RJ49</accession>
<evidence type="ECO:0000256" key="1">
    <source>
        <dbReference type="SAM" id="SignalP"/>
    </source>
</evidence>
<dbReference type="InterPro" id="IPR011992">
    <property type="entry name" value="EF-hand-dom_pair"/>
</dbReference>
<dbReference type="AlphaFoldDB" id="A0A831RJ49"/>
<evidence type="ECO:0000259" key="2">
    <source>
        <dbReference type="PROSITE" id="PS50222"/>
    </source>
</evidence>
<gene>
    <name evidence="3" type="ORF">ENI96_00175</name>
</gene>
<name>A0A831RJ49_9GAMM</name>
<dbReference type="Proteomes" id="UP000886251">
    <property type="component" value="Unassembled WGS sequence"/>
</dbReference>
<feature type="signal peptide" evidence="1">
    <location>
        <begin position="1"/>
        <end position="24"/>
    </location>
</feature>
<dbReference type="EMBL" id="DRKP01000005">
    <property type="protein sequence ID" value="HEB94832.1"/>
    <property type="molecule type" value="Genomic_DNA"/>
</dbReference>
<dbReference type="PROSITE" id="PS50222">
    <property type="entry name" value="EF_HAND_2"/>
    <property type="match status" value="1"/>
</dbReference>
<keyword evidence="1" id="KW-0732">Signal</keyword>
<comment type="caution">
    <text evidence="3">The sequence shown here is derived from an EMBL/GenBank/DDBJ whole genome shotgun (WGS) entry which is preliminary data.</text>
</comment>
<feature type="domain" description="EF-hand" evidence="2">
    <location>
        <begin position="47"/>
        <end position="82"/>
    </location>
</feature>
<sequence length="84" mass="8867">MKGHSLTIASTFVAALLAGGIAVAGESEQFTRLDANGDGMISMDEAAVDSELTKAWSAIDANQDGQIERAEFSAFEEQEKAKSE</sequence>
<dbReference type="Pfam" id="PF13202">
    <property type="entry name" value="EF-hand_5"/>
    <property type="match status" value="2"/>
</dbReference>
<reference evidence="3" key="1">
    <citation type="journal article" date="2020" name="mSystems">
        <title>Genome- and Community-Level Interaction Insights into Carbon Utilization and Element Cycling Functions of Hydrothermarchaeota in Hydrothermal Sediment.</title>
        <authorList>
            <person name="Zhou Z."/>
            <person name="Liu Y."/>
            <person name="Xu W."/>
            <person name="Pan J."/>
            <person name="Luo Z.H."/>
            <person name="Li M."/>
        </authorList>
    </citation>
    <scope>NUCLEOTIDE SEQUENCE [LARGE SCALE GENOMIC DNA]</scope>
    <source>
        <strain evidence="3">HyVt-443</strain>
    </source>
</reference>
<dbReference type="InterPro" id="IPR018247">
    <property type="entry name" value="EF_Hand_1_Ca_BS"/>
</dbReference>
<dbReference type="SUPFAM" id="SSF47473">
    <property type="entry name" value="EF-hand"/>
    <property type="match status" value="1"/>
</dbReference>
<protein>
    <recommendedName>
        <fullName evidence="2">EF-hand domain-containing protein</fullName>
    </recommendedName>
</protein>